<dbReference type="CDD" id="cd10225">
    <property type="entry name" value="ASKHA_NBD_MreB-like"/>
    <property type="match status" value="1"/>
</dbReference>
<accession>A0AA48IHG5</accession>
<comment type="similarity">
    <text evidence="5 6">Belongs to the FtsA/MreB family.</text>
</comment>
<feature type="binding site" evidence="6">
    <location>
        <begin position="204"/>
        <end position="207"/>
    </location>
    <ligand>
        <name>ATP</name>
        <dbReference type="ChEBI" id="CHEBI:30616"/>
    </ligand>
</feature>
<dbReference type="PANTHER" id="PTHR42749:SF1">
    <property type="entry name" value="CELL SHAPE-DETERMINING PROTEIN MREB"/>
    <property type="match status" value="1"/>
</dbReference>
<evidence type="ECO:0000313" key="7">
    <source>
        <dbReference type="EMBL" id="BED92830.1"/>
    </source>
</evidence>
<dbReference type="NCBIfam" id="TIGR00904">
    <property type="entry name" value="mreB"/>
    <property type="match status" value="1"/>
</dbReference>
<dbReference type="InterPro" id="IPR043129">
    <property type="entry name" value="ATPase_NBD"/>
</dbReference>
<dbReference type="EMBL" id="AP027925">
    <property type="protein sequence ID" value="BED92830.1"/>
    <property type="molecule type" value="Genomic_DNA"/>
</dbReference>
<dbReference type="GO" id="GO:0008360">
    <property type="term" value="P:regulation of cell shape"/>
    <property type="evidence" value="ECO:0007669"/>
    <property type="project" value="UniProtKB-UniRule"/>
</dbReference>
<evidence type="ECO:0000256" key="6">
    <source>
        <dbReference type="HAMAP-Rule" id="MF_02207"/>
    </source>
</evidence>
<comment type="subunit">
    <text evidence="6">Forms polymers.</text>
</comment>
<reference evidence="7" key="1">
    <citation type="journal article" date="2023" name="ISME J.">
        <title>Emergence of putative energy parasites within Clostridia revealed by genome analysis of a novel endosymbiotic clade.</title>
        <authorList>
            <person name="Takahashi K."/>
            <person name="Kuwahara H."/>
            <person name="Horikawa Y."/>
            <person name="Izawa K."/>
            <person name="Kato D."/>
            <person name="Inagaki T."/>
            <person name="Yuki M."/>
            <person name="Ohkuma M."/>
            <person name="Hongoh Y."/>
        </authorList>
    </citation>
    <scope>NUCLEOTIDE SEQUENCE</scope>
    <source>
        <strain evidence="7">RsTa-C01</strain>
    </source>
</reference>
<feature type="binding site" evidence="6">
    <location>
        <begin position="286"/>
        <end position="289"/>
    </location>
    <ligand>
        <name>ATP</name>
        <dbReference type="ChEBI" id="CHEBI:30616"/>
    </ligand>
</feature>
<evidence type="ECO:0000256" key="5">
    <source>
        <dbReference type="ARBA" id="ARBA00023458"/>
    </source>
</evidence>
<evidence type="ECO:0000256" key="2">
    <source>
        <dbReference type="ARBA" id="ARBA00022741"/>
    </source>
</evidence>
<dbReference type="Gene3D" id="3.30.420.40">
    <property type="match status" value="2"/>
</dbReference>
<dbReference type="GO" id="GO:0005737">
    <property type="term" value="C:cytoplasm"/>
    <property type="evidence" value="ECO:0007669"/>
    <property type="project" value="UniProtKB-SubCell"/>
</dbReference>
<keyword evidence="3 6" id="KW-0067">ATP-binding</keyword>
<proteinExistence type="inferred from homology"/>
<evidence type="ECO:0000256" key="3">
    <source>
        <dbReference type="ARBA" id="ARBA00022840"/>
    </source>
</evidence>
<feature type="binding site" evidence="6">
    <location>
        <begin position="12"/>
        <end position="14"/>
    </location>
    <ligand>
        <name>ATP</name>
        <dbReference type="ChEBI" id="CHEBI:30616"/>
    </ligand>
</feature>
<dbReference type="AlphaFoldDB" id="A0AA48IHG5"/>
<organism evidence="7">
    <name type="scientific">Candidatus Paraimprobicoccus trichonymphae</name>
    <dbReference type="NCBI Taxonomy" id="3033793"/>
    <lineage>
        <taxon>Bacteria</taxon>
        <taxon>Bacillati</taxon>
        <taxon>Bacillota</taxon>
        <taxon>Clostridia</taxon>
        <taxon>Candidatus Paraimprobicoccus</taxon>
    </lineage>
</organism>
<dbReference type="NCBIfam" id="NF010539">
    <property type="entry name" value="PRK13927.1"/>
    <property type="match status" value="1"/>
</dbReference>
<dbReference type="InterPro" id="IPR004753">
    <property type="entry name" value="MreB"/>
</dbReference>
<gene>
    <name evidence="6" type="primary">mreB</name>
    <name evidence="7" type="ORF">RsTaC01_0718</name>
</gene>
<keyword evidence="1 6" id="KW-0963">Cytoplasm</keyword>
<protein>
    <recommendedName>
        <fullName evidence="6">Cell shape-determining protein MreB</fullName>
    </recommendedName>
</protein>
<keyword evidence="2 6" id="KW-0547">Nucleotide-binding</keyword>
<comment type="function">
    <text evidence="6">Forms membrane-associated dynamic filaments that are essential for cell shape determination. Acts by regulating cell wall synthesis and cell elongation, and thus cell shape. A feedback loop between cell geometry and MreB localization may maintain elongated cell shape by targeting cell wall growth to regions of negative cell wall curvature.</text>
</comment>
<dbReference type="PRINTS" id="PR01652">
    <property type="entry name" value="SHAPEPROTEIN"/>
</dbReference>
<dbReference type="Pfam" id="PF06723">
    <property type="entry name" value="MreB_Mbl"/>
    <property type="match status" value="1"/>
</dbReference>
<dbReference type="HAMAP" id="MF_02207">
    <property type="entry name" value="MreB"/>
    <property type="match status" value="1"/>
</dbReference>
<sequence>MFAKDIGIDLGTANTLVYVKTKGIILREPSVVAIDIKDNSVLAVGLQAKKMLGRTPSSIVAVRPLKDGVIADFEITASMLKYFIKNTLRHRFFSKPKAVVCAPSGVTGVERKAVEDAAKQAGAGRVDLVEEPMMAAIGAGLPVSEPVGSMVIDIGGGTSEVAVISLGGIVKSYSVRVAGDKFDESIISYIKRKHNLLVGERTAENIKIQIGSATKHEDIPECEIEIKGRNLLNGLPKHVKITSEEIRNALVDPLKTIVDALRIVLENTPPELSSDILVNGITITGGGALLKGLDKYLSLETQMPVFLPEKPLDCVAEGIGKYLEMKK</sequence>
<dbReference type="GO" id="GO:0005524">
    <property type="term" value="F:ATP binding"/>
    <property type="evidence" value="ECO:0007669"/>
    <property type="project" value="UniProtKB-KW"/>
</dbReference>
<dbReference type="GO" id="GO:0000902">
    <property type="term" value="P:cell morphogenesis"/>
    <property type="evidence" value="ECO:0007669"/>
    <property type="project" value="InterPro"/>
</dbReference>
<evidence type="ECO:0000256" key="1">
    <source>
        <dbReference type="ARBA" id="ARBA00022490"/>
    </source>
</evidence>
<dbReference type="KEGG" id="ptrh:RsTaC01_0718"/>
<evidence type="ECO:0000256" key="4">
    <source>
        <dbReference type="ARBA" id="ARBA00022960"/>
    </source>
</evidence>
<name>A0AA48IHG5_9FIRM</name>
<feature type="binding site" evidence="6">
    <location>
        <begin position="156"/>
        <end position="158"/>
    </location>
    <ligand>
        <name>ATP</name>
        <dbReference type="ChEBI" id="CHEBI:30616"/>
    </ligand>
</feature>
<dbReference type="SUPFAM" id="SSF53067">
    <property type="entry name" value="Actin-like ATPase domain"/>
    <property type="match status" value="2"/>
</dbReference>
<dbReference type="Proteomes" id="UP001335720">
    <property type="component" value="Chromosome"/>
</dbReference>
<comment type="subcellular location">
    <subcellularLocation>
        <location evidence="6">Cytoplasm</location>
    </subcellularLocation>
    <text evidence="6">Membrane-associated.</text>
</comment>
<dbReference type="PANTHER" id="PTHR42749">
    <property type="entry name" value="CELL SHAPE-DETERMINING PROTEIN MREB"/>
    <property type="match status" value="1"/>
</dbReference>
<keyword evidence="4 6" id="KW-0133">Cell shape</keyword>
<dbReference type="InterPro" id="IPR056546">
    <property type="entry name" value="MreB_MamK-like"/>
</dbReference>